<evidence type="ECO:0000256" key="7">
    <source>
        <dbReference type="ARBA" id="ARBA00023239"/>
    </source>
</evidence>
<feature type="domain" description="Pel9A-like right handed beta-helix region" evidence="10">
    <location>
        <begin position="157"/>
        <end position="443"/>
    </location>
</feature>
<dbReference type="Proteomes" id="UP001331561">
    <property type="component" value="Unassembled WGS sequence"/>
</dbReference>
<comment type="cofactor">
    <cofactor evidence="1">
        <name>Ca(2+)</name>
        <dbReference type="ChEBI" id="CHEBI:29108"/>
    </cofactor>
</comment>
<dbReference type="SUPFAM" id="SSF51126">
    <property type="entry name" value="Pectin lyase-like"/>
    <property type="match status" value="1"/>
</dbReference>
<dbReference type="Pfam" id="PF22842">
    <property type="entry name" value="Pel9A-like_beta_helix"/>
    <property type="match status" value="1"/>
</dbReference>
<evidence type="ECO:0000256" key="5">
    <source>
        <dbReference type="ARBA" id="ARBA00022729"/>
    </source>
</evidence>
<dbReference type="InterPro" id="IPR053868">
    <property type="entry name" value="Pel9A-like_beta_helix"/>
</dbReference>
<feature type="chain" id="PRO_5047180869" evidence="9">
    <location>
        <begin position="22"/>
        <end position="547"/>
    </location>
</feature>
<dbReference type="InterPro" id="IPR052052">
    <property type="entry name" value="Polysaccharide_Lyase_9"/>
</dbReference>
<evidence type="ECO:0000256" key="4">
    <source>
        <dbReference type="ARBA" id="ARBA00022723"/>
    </source>
</evidence>
<evidence type="ECO:0000256" key="1">
    <source>
        <dbReference type="ARBA" id="ARBA00001913"/>
    </source>
</evidence>
<gene>
    <name evidence="11" type="ORF">VVD49_12640</name>
</gene>
<dbReference type="SMART" id="SM00710">
    <property type="entry name" value="PbH1"/>
    <property type="match status" value="4"/>
</dbReference>
<dbReference type="InterPro" id="IPR012334">
    <property type="entry name" value="Pectin_lyas_fold"/>
</dbReference>
<dbReference type="RefSeq" id="WP_327599536.1">
    <property type="nucleotide sequence ID" value="NZ_JAYXHS010000002.1"/>
</dbReference>
<keyword evidence="3" id="KW-0964">Secreted</keyword>
<comment type="similarity">
    <text evidence="8">Belongs to the polysaccharide lyase 9 family.</text>
</comment>
<evidence type="ECO:0000256" key="6">
    <source>
        <dbReference type="ARBA" id="ARBA00022837"/>
    </source>
</evidence>
<evidence type="ECO:0000256" key="9">
    <source>
        <dbReference type="SAM" id="SignalP"/>
    </source>
</evidence>
<dbReference type="Gene3D" id="2.160.20.10">
    <property type="entry name" value="Single-stranded right-handed beta-helix, Pectin lyase-like"/>
    <property type="match status" value="1"/>
</dbReference>
<keyword evidence="5 9" id="KW-0732">Signal</keyword>
<proteinExistence type="inferred from homology"/>
<accession>A0ABU6K588</accession>
<dbReference type="InterPro" id="IPR006626">
    <property type="entry name" value="PbH1"/>
</dbReference>
<feature type="signal peptide" evidence="9">
    <location>
        <begin position="1"/>
        <end position="21"/>
    </location>
</feature>
<evidence type="ECO:0000256" key="8">
    <source>
        <dbReference type="ARBA" id="ARBA00038263"/>
    </source>
</evidence>
<keyword evidence="6" id="KW-0106">Calcium</keyword>
<evidence type="ECO:0000256" key="3">
    <source>
        <dbReference type="ARBA" id="ARBA00022525"/>
    </source>
</evidence>
<dbReference type="EMBL" id="JAYXHS010000002">
    <property type="protein sequence ID" value="MEC5386576.1"/>
    <property type="molecule type" value="Genomic_DNA"/>
</dbReference>
<protein>
    <submittedName>
        <fullName evidence="11">Right-handed parallel beta-helix repeat-containing protein</fullName>
    </submittedName>
</protein>
<name>A0ABU6K588_9RHOO</name>
<dbReference type="PANTHER" id="PTHR40088">
    <property type="entry name" value="PECTATE LYASE (EUROFUNG)"/>
    <property type="match status" value="1"/>
</dbReference>
<reference evidence="11 12" key="1">
    <citation type="submission" date="2024-01" db="EMBL/GenBank/DDBJ databases">
        <title>Uliginosibacterium soil sp. nov.</title>
        <authorList>
            <person name="Lv Y."/>
        </authorList>
    </citation>
    <scope>NUCLEOTIDE SEQUENCE [LARGE SCALE GENOMIC DNA]</scope>
    <source>
        <strain evidence="11 12">H3</strain>
    </source>
</reference>
<organism evidence="11 12">
    <name type="scientific">Uliginosibacterium silvisoli</name>
    <dbReference type="NCBI Taxonomy" id="3114758"/>
    <lineage>
        <taxon>Bacteria</taxon>
        <taxon>Pseudomonadati</taxon>
        <taxon>Pseudomonadota</taxon>
        <taxon>Betaproteobacteria</taxon>
        <taxon>Rhodocyclales</taxon>
        <taxon>Zoogloeaceae</taxon>
        <taxon>Uliginosibacterium</taxon>
    </lineage>
</organism>
<keyword evidence="12" id="KW-1185">Reference proteome</keyword>
<sequence length="547" mass="56101">MLSKYLLGGAAAMLLAANAHAATDAPSGYTKCVQNTGATCSFSGTRSVALGKSGSFVYGTFTNSVVCSSSNFPSNTFTSSAWCSYAGTTTSSSSSSVAASSSSSSSSVASSVASSSSSSKSSSSSSVASSSVASSSVASSVASTDPYVTGCGTETSNLTASKVYYVTPSGSASGAGTSFSAPMSLTAAISKVSAGQMILLQSGTYAVPYTAGAKNTITLSQSGTSSAKIYMVAANCGRAKIDFQWPTNTWLQDSYGFSLTGSYWYFKGIDVTRAGYQGAYVTGAYNTFENVAFYNNRNSGLEINKGGSYTKVINVDSYNNYDPKKNGSMADGFASKQTQGAGNFFYGCRAWSNSDDGFDTFDSPQAVTIEKSWAFSNGINIYGDSAFAGNGNGFKLGGNGAVQRNVIKNSVAFGHPGKGFDQNNNTGGVTLYNNTGYKNKINFSWGGTLASGEKNILKNNASLSGTSADVIANATSTNNTWNSITTSSSDFASVDTSLATAARNADGSLPNNSLFRLSSSSNLIDKGVNVGIAYKGGAPDLGAFELK</sequence>
<dbReference type="PANTHER" id="PTHR40088:SF1">
    <property type="entry name" value="PECTATE LYASE PEL9"/>
    <property type="match status" value="1"/>
</dbReference>
<dbReference type="InterPro" id="IPR011050">
    <property type="entry name" value="Pectin_lyase_fold/virulence"/>
</dbReference>
<keyword evidence="4" id="KW-0479">Metal-binding</keyword>
<evidence type="ECO:0000256" key="2">
    <source>
        <dbReference type="ARBA" id="ARBA00004613"/>
    </source>
</evidence>
<comment type="caution">
    <text evidence="11">The sequence shown here is derived from an EMBL/GenBank/DDBJ whole genome shotgun (WGS) entry which is preliminary data.</text>
</comment>
<evidence type="ECO:0000313" key="11">
    <source>
        <dbReference type="EMBL" id="MEC5386576.1"/>
    </source>
</evidence>
<keyword evidence="7" id="KW-0456">Lyase</keyword>
<comment type="subcellular location">
    <subcellularLocation>
        <location evidence="2">Secreted</location>
    </subcellularLocation>
</comment>
<evidence type="ECO:0000259" key="10">
    <source>
        <dbReference type="Pfam" id="PF22842"/>
    </source>
</evidence>
<evidence type="ECO:0000313" key="12">
    <source>
        <dbReference type="Proteomes" id="UP001331561"/>
    </source>
</evidence>